<evidence type="ECO:0000259" key="4">
    <source>
        <dbReference type="SMART" id="SM00906"/>
    </source>
</evidence>
<dbReference type="Proteomes" id="UP001610728">
    <property type="component" value="Unassembled WGS sequence"/>
</dbReference>
<accession>A0ABR4MN81</accession>
<dbReference type="CDD" id="cd12148">
    <property type="entry name" value="fungal_TF_MHR"/>
    <property type="match status" value="1"/>
</dbReference>
<comment type="subcellular location">
    <subcellularLocation>
        <location evidence="1">Nucleus</location>
    </subcellularLocation>
</comment>
<dbReference type="GeneID" id="98115917"/>
<dbReference type="Pfam" id="PF04082">
    <property type="entry name" value="Fungal_trans"/>
    <property type="match status" value="1"/>
</dbReference>
<proteinExistence type="predicted"/>
<evidence type="ECO:0000256" key="3">
    <source>
        <dbReference type="SAM" id="MobiDB-lite"/>
    </source>
</evidence>
<feature type="region of interest" description="Disordered" evidence="3">
    <location>
        <begin position="33"/>
        <end position="61"/>
    </location>
</feature>
<protein>
    <submittedName>
        <fullName evidence="5">Equisetin cluster transcription factor eqxF</fullName>
    </submittedName>
</protein>
<name>A0ABR4MN81_9PEZI</name>
<evidence type="ECO:0000256" key="2">
    <source>
        <dbReference type="ARBA" id="ARBA00023242"/>
    </source>
</evidence>
<keyword evidence="2" id="KW-0539">Nucleus</keyword>
<dbReference type="InterPro" id="IPR007219">
    <property type="entry name" value="XnlR_reg_dom"/>
</dbReference>
<evidence type="ECO:0000313" key="5">
    <source>
        <dbReference type="EMBL" id="KAL2889742.1"/>
    </source>
</evidence>
<feature type="region of interest" description="Disordered" evidence="3">
    <location>
        <begin position="603"/>
        <end position="662"/>
    </location>
</feature>
<feature type="region of interest" description="Disordered" evidence="3">
    <location>
        <begin position="768"/>
        <end position="799"/>
    </location>
</feature>
<feature type="compositionally biased region" description="Basic residues" evidence="3">
    <location>
        <begin position="790"/>
        <end position="799"/>
    </location>
</feature>
<feature type="compositionally biased region" description="Polar residues" evidence="3">
    <location>
        <begin position="646"/>
        <end position="656"/>
    </location>
</feature>
<gene>
    <name evidence="5" type="ORF">HOO65_020284</name>
</gene>
<comment type="caution">
    <text evidence="5">The sequence shown here is derived from an EMBL/GenBank/DDBJ whole genome shotgun (WGS) entry which is preliminary data.</text>
</comment>
<dbReference type="InterPro" id="IPR050613">
    <property type="entry name" value="Sec_Metabolite_Reg"/>
</dbReference>
<dbReference type="PANTHER" id="PTHR31001:SF49">
    <property type="entry name" value="ZN(II)2CYS6 TRANSCRIPTION FACTOR (EUROFUNG)"/>
    <property type="match status" value="1"/>
</dbReference>
<dbReference type="EMBL" id="JABSNW010000002">
    <property type="protein sequence ID" value="KAL2889742.1"/>
    <property type="molecule type" value="Genomic_DNA"/>
</dbReference>
<reference evidence="5 6" key="1">
    <citation type="submission" date="2020-05" db="EMBL/GenBank/DDBJ databases">
        <title>Ceratocystis lukuohia genome.</title>
        <authorList>
            <person name="Harrington T.C."/>
            <person name="Kim K."/>
            <person name="Mayers C.G."/>
        </authorList>
    </citation>
    <scope>NUCLEOTIDE SEQUENCE [LARGE SCALE GENOMIC DNA]</scope>
    <source>
        <strain evidence="5 6">C4212</strain>
    </source>
</reference>
<feature type="compositionally biased region" description="Basic and acidic residues" evidence="3">
    <location>
        <begin position="37"/>
        <end position="50"/>
    </location>
</feature>
<feature type="domain" description="Xylanolytic transcriptional activator regulatory" evidence="4">
    <location>
        <begin position="284"/>
        <end position="358"/>
    </location>
</feature>
<sequence>MSDSAHPIGLLAYSAAWRQIRLSKHPLIPLLHSAKPPFRDTQRPSSHDGESISSSPIPRPGFIEENNEYRHLTGSKNGGSPGLLKVDTRGGRSMYVGQQHWYTILSDISEIKAYCVAHKREFERGYAAVMASKPAFFRDGPLLLRGAAPAAPEELRSSLPPKEQVMKLVDNYLASIDGTQTMIHKPTFAAQLQKHWESPEETSLTFIGLIYAIMSLSLITYSQAKNEPVEFKGRAIDLATQFRRRTIQCLHATDYTSPGEYTIETLLLYMLSELLTRWEADIDLYLIMGTIVRLAFRMGYHRDSKWFPSLSPFKAEMRRRVWAFVQMTDVLISLQVSLPSMIDNEECDTQFPTNLRDEDFGPETRVLPPPRPWTDDTSIDFMIFKSMLYSELTDIVKCTTRINKKVTYEQILCFDERLDQIYRQIPDQLRVCPPNPNDPTVSFMRRYNLEITYQKIRCFLHREFAAKARQNPRFNHSRTVAIEAALASLGHLATLHKATLASPHLVQIKWYVQASATKDFMLPAILVSVDLHHDRETKESSRNVNSSATSGFWTKRQRQNMLRVLEFTRKIWTDCADHSIDAFKSSHVLTVLLRSIQVKSCGSESESRAKSYPGSGREDDHVHTPSTVHSENTDHSRLSSLAPDSRMTTSAPTPSIESVKVPPHPGSAMEYAARHSNGQTSENCPPPNVAAPVYGAIPELGAPNIQAEFLNNQINMDQYNMNISSPFAYMLNNMSTQGAMNNIDWDVFDNFTQSNAAMSIEPSFSMYAVAPPPPPHSQRNEARNMEPHNNPHHQNRQLH</sequence>
<evidence type="ECO:0000313" key="6">
    <source>
        <dbReference type="Proteomes" id="UP001610728"/>
    </source>
</evidence>
<keyword evidence="6" id="KW-1185">Reference proteome</keyword>
<dbReference type="SMART" id="SM00906">
    <property type="entry name" value="Fungal_trans"/>
    <property type="match status" value="1"/>
</dbReference>
<organism evidence="5 6">
    <name type="scientific">Ceratocystis lukuohia</name>
    <dbReference type="NCBI Taxonomy" id="2019550"/>
    <lineage>
        <taxon>Eukaryota</taxon>
        <taxon>Fungi</taxon>
        <taxon>Dikarya</taxon>
        <taxon>Ascomycota</taxon>
        <taxon>Pezizomycotina</taxon>
        <taxon>Sordariomycetes</taxon>
        <taxon>Hypocreomycetidae</taxon>
        <taxon>Microascales</taxon>
        <taxon>Ceratocystidaceae</taxon>
        <taxon>Ceratocystis</taxon>
    </lineage>
</organism>
<dbReference type="RefSeq" id="XP_070860922.1">
    <property type="nucleotide sequence ID" value="XM_071006408.1"/>
</dbReference>
<evidence type="ECO:0000256" key="1">
    <source>
        <dbReference type="ARBA" id="ARBA00004123"/>
    </source>
</evidence>
<dbReference type="PANTHER" id="PTHR31001">
    <property type="entry name" value="UNCHARACTERIZED TRANSCRIPTIONAL REGULATORY PROTEIN"/>
    <property type="match status" value="1"/>
</dbReference>